<reference evidence="2" key="1">
    <citation type="journal article" date="2019" name="Int. J. Syst. Evol. Microbiol.">
        <title>The Global Catalogue of Microorganisms (GCM) 10K type strain sequencing project: providing services to taxonomists for standard genome sequencing and annotation.</title>
        <authorList>
            <consortium name="The Broad Institute Genomics Platform"/>
            <consortium name="The Broad Institute Genome Sequencing Center for Infectious Disease"/>
            <person name="Wu L."/>
            <person name="Ma J."/>
        </authorList>
    </citation>
    <scope>NUCLEOTIDE SEQUENCE [LARGE SCALE GENOMIC DNA]</scope>
    <source>
        <strain evidence="2">JCM 17336</strain>
    </source>
</reference>
<evidence type="ECO:0000313" key="1">
    <source>
        <dbReference type="EMBL" id="GAA3752012.1"/>
    </source>
</evidence>
<dbReference type="EMBL" id="BAABDT010000007">
    <property type="protein sequence ID" value="GAA3752012.1"/>
    <property type="molecule type" value="Genomic_DNA"/>
</dbReference>
<sequence length="48" mass="5515">MAKKSLADSADRTDLFSILIEGIRKKLVIIREIRGKKTLNLKQKHHVT</sequence>
<proteinExistence type="predicted"/>
<dbReference type="Proteomes" id="UP001501367">
    <property type="component" value="Unassembled WGS sequence"/>
</dbReference>
<name>A0ABP7FYY5_9FLAO</name>
<gene>
    <name evidence="1" type="ORF">GCM10022422_41550</name>
</gene>
<accession>A0ABP7FYY5</accession>
<evidence type="ECO:0000313" key="2">
    <source>
        <dbReference type="Proteomes" id="UP001501367"/>
    </source>
</evidence>
<keyword evidence="2" id="KW-1185">Reference proteome</keyword>
<protein>
    <recommendedName>
        <fullName evidence="3">Transcriptional regulator</fullName>
    </recommendedName>
</protein>
<organism evidence="1 2">
    <name type="scientific">Flavobacterium ginsengisoli</name>
    <dbReference type="NCBI Taxonomy" id="871694"/>
    <lineage>
        <taxon>Bacteria</taxon>
        <taxon>Pseudomonadati</taxon>
        <taxon>Bacteroidota</taxon>
        <taxon>Flavobacteriia</taxon>
        <taxon>Flavobacteriales</taxon>
        <taxon>Flavobacteriaceae</taxon>
        <taxon>Flavobacterium</taxon>
    </lineage>
</organism>
<comment type="caution">
    <text evidence="1">The sequence shown here is derived from an EMBL/GenBank/DDBJ whole genome shotgun (WGS) entry which is preliminary data.</text>
</comment>
<evidence type="ECO:0008006" key="3">
    <source>
        <dbReference type="Google" id="ProtNLM"/>
    </source>
</evidence>